<dbReference type="STRING" id="542762.A0A4S4DJH3"/>
<dbReference type="Proteomes" id="UP000306102">
    <property type="component" value="Unassembled WGS sequence"/>
</dbReference>
<sequence>MVLSVSPMYSQHVPTCPKCCSVSNFLQRVRHVLDTCTSPLERYFVYDDFKHSCVEGNHVINLFSFSKAYGMMGWRVGYKQDVNGSEVKSKALPETKNSLVRPFHLFEVVCWFARRHGVLLLPGFACGTSGCIRITYGMLTESECNVAAKRHERGGRAHQRGHGGE</sequence>
<dbReference type="InterPro" id="IPR015424">
    <property type="entry name" value="PyrdxlP-dep_Trfase"/>
</dbReference>
<dbReference type="PROSITE" id="PS00105">
    <property type="entry name" value="AA_TRANSFER_CLASS_1"/>
    <property type="match status" value="1"/>
</dbReference>
<dbReference type="GO" id="GO:0030170">
    <property type="term" value="F:pyridoxal phosphate binding"/>
    <property type="evidence" value="ECO:0007669"/>
    <property type="project" value="InterPro"/>
</dbReference>
<dbReference type="SUPFAM" id="SSF53383">
    <property type="entry name" value="PLP-dependent transferases"/>
    <property type="match status" value="1"/>
</dbReference>
<protein>
    <recommendedName>
        <fullName evidence="3">Aminotransferase class I/classII large domain-containing protein</fullName>
    </recommendedName>
</protein>
<evidence type="ECO:0000313" key="5">
    <source>
        <dbReference type="Proteomes" id="UP000306102"/>
    </source>
</evidence>
<dbReference type="InterPro" id="IPR004838">
    <property type="entry name" value="NHTrfase_class1_PyrdxlP-BS"/>
</dbReference>
<keyword evidence="2" id="KW-0663">Pyridoxal phosphate</keyword>
<evidence type="ECO:0000259" key="3">
    <source>
        <dbReference type="Pfam" id="PF00155"/>
    </source>
</evidence>
<dbReference type="InterPro" id="IPR015421">
    <property type="entry name" value="PyrdxlP-dep_Trfase_major"/>
</dbReference>
<gene>
    <name evidence="4" type="ORF">TEA_005699</name>
</gene>
<organism evidence="4 5">
    <name type="scientific">Camellia sinensis var. sinensis</name>
    <name type="common">China tea</name>
    <dbReference type="NCBI Taxonomy" id="542762"/>
    <lineage>
        <taxon>Eukaryota</taxon>
        <taxon>Viridiplantae</taxon>
        <taxon>Streptophyta</taxon>
        <taxon>Embryophyta</taxon>
        <taxon>Tracheophyta</taxon>
        <taxon>Spermatophyta</taxon>
        <taxon>Magnoliopsida</taxon>
        <taxon>eudicotyledons</taxon>
        <taxon>Gunneridae</taxon>
        <taxon>Pentapetalae</taxon>
        <taxon>asterids</taxon>
        <taxon>Ericales</taxon>
        <taxon>Theaceae</taxon>
        <taxon>Camellia</taxon>
    </lineage>
</organism>
<dbReference type="AlphaFoldDB" id="A0A4S4DJH3"/>
<name>A0A4S4DJH3_CAMSN</name>
<evidence type="ECO:0000256" key="1">
    <source>
        <dbReference type="ARBA" id="ARBA00007441"/>
    </source>
</evidence>
<evidence type="ECO:0000313" key="4">
    <source>
        <dbReference type="EMBL" id="THG03010.1"/>
    </source>
</evidence>
<dbReference type="EMBL" id="SDRB02011072">
    <property type="protein sequence ID" value="THG03010.1"/>
    <property type="molecule type" value="Genomic_DNA"/>
</dbReference>
<comment type="caution">
    <text evidence="4">The sequence shown here is derived from an EMBL/GenBank/DDBJ whole genome shotgun (WGS) entry which is preliminary data.</text>
</comment>
<keyword evidence="5" id="KW-1185">Reference proteome</keyword>
<comment type="similarity">
    <text evidence="1">Belongs to the class-I pyridoxal-phosphate-dependent aminotransferase family.</text>
</comment>
<dbReference type="Pfam" id="PF00155">
    <property type="entry name" value="Aminotran_1_2"/>
    <property type="match status" value="1"/>
</dbReference>
<dbReference type="GO" id="GO:0003824">
    <property type="term" value="F:catalytic activity"/>
    <property type="evidence" value="ECO:0007669"/>
    <property type="project" value="InterPro"/>
</dbReference>
<reference evidence="4 5" key="1">
    <citation type="journal article" date="2018" name="Proc. Natl. Acad. Sci. U.S.A.">
        <title>Draft genome sequence of Camellia sinensis var. sinensis provides insights into the evolution of the tea genome and tea quality.</title>
        <authorList>
            <person name="Wei C."/>
            <person name="Yang H."/>
            <person name="Wang S."/>
            <person name="Zhao J."/>
            <person name="Liu C."/>
            <person name="Gao L."/>
            <person name="Xia E."/>
            <person name="Lu Y."/>
            <person name="Tai Y."/>
            <person name="She G."/>
            <person name="Sun J."/>
            <person name="Cao H."/>
            <person name="Tong W."/>
            <person name="Gao Q."/>
            <person name="Li Y."/>
            <person name="Deng W."/>
            <person name="Jiang X."/>
            <person name="Wang W."/>
            <person name="Chen Q."/>
            <person name="Zhang S."/>
            <person name="Li H."/>
            <person name="Wu J."/>
            <person name="Wang P."/>
            <person name="Li P."/>
            <person name="Shi C."/>
            <person name="Zheng F."/>
            <person name="Jian J."/>
            <person name="Huang B."/>
            <person name="Shan D."/>
            <person name="Shi M."/>
            <person name="Fang C."/>
            <person name="Yue Y."/>
            <person name="Li F."/>
            <person name="Li D."/>
            <person name="Wei S."/>
            <person name="Han B."/>
            <person name="Jiang C."/>
            <person name="Yin Y."/>
            <person name="Xia T."/>
            <person name="Zhang Z."/>
            <person name="Bennetzen J.L."/>
            <person name="Zhao S."/>
            <person name="Wan X."/>
        </authorList>
    </citation>
    <scope>NUCLEOTIDE SEQUENCE [LARGE SCALE GENOMIC DNA]</scope>
    <source>
        <strain evidence="5">cv. Shuchazao</strain>
        <tissue evidence="4">Leaf</tissue>
    </source>
</reference>
<accession>A0A4S4DJH3</accession>
<evidence type="ECO:0000256" key="2">
    <source>
        <dbReference type="ARBA" id="ARBA00022898"/>
    </source>
</evidence>
<proteinExistence type="inferred from homology"/>
<dbReference type="Gene3D" id="3.40.640.10">
    <property type="entry name" value="Type I PLP-dependent aspartate aminotransferase-like (Major domain)"/>
    <property type="match status" value="1"/>
</dbReference>
<dbReference type="InterPro" id="IPR004839">
    <property type="entry name" value="Aminotransferase_I/II_large"/>
</dbReference>
<feature type="domain" description="Aminotransferase class I/classII large" evidence="3">
    <location>
        <begin position="55"/>
        <end position="78"/>
    </location>
</feature>